<dbReference type="AlphaFoldDB" id="A0A540VCT0"/>
<keyword evidence="3" id="KW-1185">Reference proteome</keyword>
<dbReference type="EMBL" id="VIGC01000022">
    <property type="protein sequence ID" value="TQE94567.1"/>
    <property type="molecule type" value="Genomic_DNA"/>
</dbReference>
<name>A0A540VCT0_9CHLR</name>
<evidence type="ECO:0000259" key="1">
    <source>
        <dbReference type="Pfam" id="PF01909"/>
    </source>
</evidence>
<dbReference type="Gene3D" id="3.30.460.10">
    <property type="entry name" value="Beta Polymerase, domain 2"/>
    <property type="match status" value="1"/>
</dbReference>
<dbReference type="PANTHER" id="PTHR33933:SF3">
    <property type="entry name" value="PROTEIN ADENYLYLTRANSFERASE MJ0604-RELATED"/>
    <property type="match status" value="1"/>
</dbReference>
<gene>
    <name evidence="2" type="ORF">FKZ61_15895</name>
</gene>
<dbReference type="InParanoid" id="A0A540VCT0"/>
<dbReference type="SUPFAM" id="SSF81301">
    <property type="entry name" value="Nucleotidyltransferase"/>
    <property type="match status" value="1"/>
</dbReference>
<dbReference type="InterPro" id="IPR043519">
    <property type="entry name" value="NT_sf"/>
</dbReference>
<organism evidence="2 3">
    <name type="scientific">Litorilinea aerophila</name>
    <dbReference type="NCBI Taxonomy" id="1204385"/>
    <lineage>
        <taxon>Bacteria</taxon>
        <taxon>Bacillati</taxon>
        <taxon>Chloroflexota</taxon>
        <taxon>Caldilineae</taxon>
        <taxon>Caldilineales</taxon>
        <taxon>Caldilineaceae</taxon>
        <taxon>Litorilinea</taxon>
    </lineage>
</organism>
<accession>A0A540VCT0</accession>
<feature type="domain" description="Polymerase nucleotidyl transferase" evidence="1">
    <location>
        <begin position="18"/>
        <end position="90"/>
    </location>
</feature>
<comment type="caution">
    <text evidence="2">The sequence shown here is derived from an EMBL/GenBank/DDBJ whole genome shotgun (WGS) entry which is preliminary data.</text>
</comment>
<dbReference type="GO" id="GO:0016779">
    <property type="term" value="F:nucleotidyltransferase activity"/>
    <property type="evidence" value="ECO:0007669"/>
    <property type="project" value="InterPro"/>
</dbReference>
<dbReference type="InterPro" id="IPR002934">
    <property type="entry name" value="Polymerase_NTP_transf_dom"/>
</dbReference>
<dbReference type="OrthoDB" id="165051at2"/>
<dbReference type="InterPro" id="IPR052548">
    <property type="entry name" value="Type_VII_TA_antitoxin"/>
</dbReference>
<dbReference type="PANTHER" id="PTHR33933">
    <property type="entry name" value="NUCLEOTIDYLTRANSFERASE"/>
    <property type="match status" value="1"/>
</dbReference>
<dbReference type="RefSeq" id="WP_141611138.1">
    <property type="nucleotide sequence ID" value="NZ_VIGC02000022.1"/>
</dbReference>
<dbReference type="CDD" id="cd05403">
    <property type="entry name" value="NT_KNTase_like"/>
    <property type="match status" value="1"/>
</dbReference>
<evidence type="ECO:0000313" key="3">
    <source>
        <dbReference type="Proteomes" id="UP000317371"/>
    </source>
</evidence>
<evidence type="ECO:0000313" key="2">
    <source>
        <dbReference type="EMBL" id="TQE94567.1"/>
    </source>
</evidence>
<proteinExistence type="predicted"/>
<protein>
    <submittedName>
        <fullName evidence="2">Nucleotidyltransferase domain-containing protein</fullName>
    </submittedName>
</protein>
<reference evidence="2 3" key="1">
    <citation type="submission" date="2019-06" db="EMBL/GenBank/DDBJ databases">
        <title>Genome sequence of Litorilinea aerophila BAA-2444.</title>
        <authorList>
            <person name="Maclea K.S."/>
            <person name="Maurais E.G."/>
            <person name="Iannazzi L.C."/>
        </authorList>
    </citation>
    <scope>NUCLEOTIDE SEQUENCE [LARGE SCALE GENOMIC DNA]</scope>
    <source>
        <strain evidence="2 3">ATCC BAA-2444</strain>
    </source>
</reference>
<dbReference type="Proteomes" id="UP000317371">
    <property type="component" value="Unassembled WGS sequence"/>
</dbReference>
<keyword evidence="2" id="KW-0808">Transferase</keyword>
<sequence>MSESKLSRQIESDDTLQEMVRRIRRIGNPQKIILFGSRARGEVHPDSDYDLLLIEPSDQPRHRRAARYRRALRGLAQKDILVWTPEEVAAWRDVPNAFITTAVREGIVLYEQRN</sequence>
<dbReference type="Pfam" id="PF01909">
    <property type="entry name" value="NTP_transf_2"/>
    <property type="match status" value="1"/>
</dbReference>